<dbReference type="AlphaFoldDB" id="A0A4P9Z7Z5"/>
<dbReference type="GO" id="GO:0017056">
    <property type="term" value="F:structural constituent of nuclear pore"/>
    <property type="evidence" value="ECO:0007669"/>
    <property type="project" value="TreeGrafter"/>
</dbReference>
<evidence type="ECO:0000256" key="3">
    <source>
        <dbReference type="ARBA" id="ARBA00023242"/>
    </source>
</evidence>
<keyword evidence="3" id="KW-0539">Nucleus</keyword>
<dbReference type="GO" id="GO:0044613">
    <property type="term" value="C:nuclear pore central transport channel"/>
    <property type="evidence" value="ECO:0007669"/>
    <property type="project" value="TreeGrafter"/>
</dbReference>
<dbReference type="OrthoDB" id="6162375at2759"/>
<dbReference type="EMBL" id="ML004595">
    <property type="protein sequence ID" value="RKP28776.1"/>
    <property type="molecule type" value="Genomic_DNA"/>
</dbReference>
<dbReference type="InterPro" id="IPR024864">
    <property type="entry name" value="Nup54/Nup57/Nup44"/>
</dbReference>
<dbReference type="GO" id="GO:0006999">
    <property type="term" value="P:nuclear pore organization"/>
    <property type="evidence" value="ECO:0007669"/>
    <property type="project" value="TreeGrafter"/>
</dbReference>
<accession>A0A4P9Z7Z5</accession>
<dbReference type="GO" id="GO:0006607">
    <property type="term" value="P:NLS-bearing protein import into nucleus"/>
    <property type="evidence" value="ECO:0007669"/>
    <property type="project" value="TreeGrafter"/>
</dbReference>
<evidence type="ECO:0000256" key="1">
    <source>
        <dbReference type="ARBA" id="ARBA00004123"/>
    </source>
</evidence>
<dbReference type="PANTHER" id="PTHR13000:SF0">
    <property type="entry name" value="NUCLEOPORIN P54"/>
    <property type="match status" value="1"/>
</dbReference>
<dbReference type="GO" id="GO:0036228">
    <property type="term" value="P:protein localization to nuclear inner membrane"/>
    <property type="evidence" value="ECO:0007669"/>
    <property type="project" value="TreeGrafter"/>
</dbReference>
<evidence type="ECO:0000256" key="2">
    <source>
        <dbReference type="ARBA" id="ARBA00022448"/>
    </source>
</evidence>
<evidence type="ECO:0000259" key="4">
    <source>
        <dbReference type="Pfam" id="PF13874"/>
    </source>
</evidence>
<dbReference type="InterPro" id="IPR025712">
    <property type="entry name" value="Nup54_alpha-helical_dom"/>
</dbReference>
<feature type="domain" description="Nucleoporin Nup54 alpha-helical" evidence="4">
    <location>
        <begin position="34"/>
        <end position="172"/>
    </location>
</feature>
<name>A0A4P9Z7Z5_9ASCO</name>
<comment type="subcellular location">
    <subcellularLocation>
        <location evidence="1">Nucleus</location>
    </subcellularLocation>
</comment>
<dbReference type="Proteomes" id="UP000268321">
    <property type="component" value="Unassembled WGS sequence"/>
</dbReference>
<organism evidence="5 6">
    <name type="scientific">Metschnikowia bicuspidata</name>
    <dbReference type="NCBI Taxonomy" id="27322"/>
    <lineage>
        <taxon>Eukaryota</taxon>
        <taxon>Fungi</taxon>
        <taxon>Dikarya</taxon>
        <taxon>Ascomycota</taxon>
        <taxon>Saccharomycotina</taxon>
        <taxon>Pichiomycetes</taxon>
        <taxon>Metschnikowiaceae</taxon>
        <taxon>Metschnikowia</taxon>
    </lineage>
</organism>
<feature type="non-terminal residue" evidence="5">
    <location>
        <position position="1"/>
    </location>
</feature>
<protein>
    <recommendedName>
        <fullName evidence="4">Nucleoporin Nup54 alpha-helical domain-containing protein</fullName>
    </recommendedName>
</protein>
<dbReference type="PANTHER" id="PTHR13000">
    <property type="entry name" value="NUCLEOPORIN P54"/>
    <property type="match status" value="1"/>
</dbReference>
<evidence type="ECO:0000313" key="5">
    <source>
        <dbReference type="EMBL" id="RKP28776.1"/>
    </source>
</evidence>
<gene>
    <name evidence="5" type="ORF">METBISCDRAFT_28788</name>
</gene>
<sequence length="254" mass="28576">YTPAISDQIVKLKEQWDPRSSNEQEIAVLLQQPRPADESPEDWENAMSNRTSALHYPVKVSSFSAVAERIEVQLDHVAKSRVLLNNMYEQLNQLSFKHDLDNTTRILKAKVKHAKLSRRLLRLATVLAVLKLKGYPMLPEEEEMSKQFQALNSHLDDPNGPLGKLSDLYARLAILKSRSEDMSAHMESSIQSINGGLATITGLEKDGSGEMDTGNEHIMKQLAKILYKQQLGLSYLNDVVQKDLEKVASVKKGR</sequence>
<reference evidence="6" key="1">
    <citation type="journal article" date="2018" name="Nat. Microbiol.">
        <title>Leveraging single-cell genomics to expand the fungal tree of life.</title>
        <authorList>
            <person name="Ahrendt S.R."/>
            <person name="Quandt C.A."/>
            <person name="Ciobanu D."/>
            <person name="Clum A."/>
            <person name="Salamov A."/>
            <person name="Andreopoulos B."/>
            <person name="Cheng J.F."/>
            <person name="Woyke T."/>
            <person name="Pelin A."/>
            <person name="Henrissat B."/>
            <person name="Reynolds N.K."/>
            <person name="Benny G.L."/>
            <person name="Smith M.E."/>
            <person name="James T.Y."/>
            <person name="Grigoriev I.V."/>
        </authorList>
    </citation>
    <scope>NUCLEOTIDE SEQUENCE [LARGE SCALE GENOMIC DNA]</scope>
    <source>
        <strain evidence="6">Baker2002</strain>
    </source>
</reference>
<dbReference type="Pfam" id="PF13874">
    <property type="entry name" value="Nup54"/>
    <property type="match status" value="1"/>
</dbReference>
<evidence type="ECO:0000313" key="6">
    <source>
        <dbReference type="Proteomes" id="UP000268321"/>
    </source>
</evidence>
<keyword evidence="6" id="KW-1185">Reference proteome</keyword>
<proteinExistence type="predicted"/>
<keyword evidence="2" id="KW-0813">Transport</keyword>